<gene>
    <name evidence="10" type="ORF">QBC33DRAFT_340395</name>
</gene>
<dbReference type="AlphaFoldDB" id="A0AAJ0C2Q1"/>
<evidence type="ECO:0000259" key="9">
    <source>
        <dbReference type="PROSITE" id="PS51745"/>
    </source>
</evidence>
<dbReference type="SUPFAM" id="SSF54277">
    <property type="entry name" value="CAD &amp; PB1 domains"/>
    <property type="match status" value="1"/>
</dbReference>
<evidence type="ECO:0000313" key="11">
    <source>
        <dbReference type="Proteomes" id="UP001244011"/>
    </source>
</evidence>
<protein>
    <submittedName>
        <fullName evidence="10">Nadph oxidase</fullName>
    </submittedName>
</protein>
<evidence type="ECO:0000313" key="10">
    <source>
        <dbReference type="EMBL" id="KAK1769070.1"/>
    </source>
</evidence>
<comment type="similarity">
    <text evidence="2">Belongs to the NCF2/NOXA1 family.</text>
</comment>
<proteinExistence type="inferred from homology"/>
<comment type="subcellular location">
    <subcellularLocation>
        <location evidence="1">Cytoplasm</location>
    </subcellularLocation>
</comment>
<dbReference type="InterPro" id="IPR000270">
    <property type="entry name" value="PB1_dom"/>
</dbReference>
<dbReference type="EMBL" id="MU839003">
    <property type="protein sequence ID" value="KAK1769070.1"/>
    <property type="molecule type" value="Genomic_DNA"/>
</dbReference>
<dbReference type="PROSITE" id="PS50293">
    <property type="entry name" value="TPR_REGION"/>
    <property type="match status" value="1"/>
</dbReference>
<dbReference type="GeneID" id="85306936"/>
<dbReference type="InterPro" id="IPR011990">
    <property type="entry name" value="TPR-like_helical_dom_sf"/>
</dbReference>
<feature type="compositionally biased region" description="Acidic residues" evidence="8">
    <location>
        <begin position="381"/>
        <end position="400"/>
    </location>
</feature>
<feature type="domain" description="PB1" evidence="9">
    <location>
        <begin position="428"/>
        <end position="517"/>
    </location>
</feature>
<dbReference type="Gene3D" id="3.10.20.90">
    <property type="entry name" value="Phosphatidylinositol 3-kinase Catalytic Subunit, Chain A, domain 1"/>
    <property type="match status" value="1"/>
</dbReference>
<evidence type="ECO:0000256" key="6">
    <source>
        <dbReference type="ARBA" id="ARBA00022803"/>
    </source>
</evidence>
<dbReference type="GO" id="GO:0005737">
    <property type="term" value="C:cytoplasm"/>
    <property type="evidence" value="ECO:0007669"/>
    <property type="project" value="UniProtKB-SubCell"/>
</dbReference>
<evidence type="ECO:0000256" key="7">
    <source>
        <dbReference type="PROSITE-ProRule" id="PRU00339"/>
    </source>
</evidence>
<dbReference type="PROSITE" id="PS50005">
    <property type="entry name" value="TPR"/>
    <property type="match status" value="1"/>
</dbReference>
<dbReference type="InterPro" id="IPR019734">
    <property type="entry name" value="TPR_rpt"/>
</dbReference>
<feature type="compositionally biased region" description="Polar residues" evidence="8">
    <location>
        <begin position="403"/>
        <end position="412"/>
    </location>
</feature>
<dbReference type="Pfam" id="PF00515">
    <property type="entry name" value="TPR_1"/>
    <property type="match status" value="1"/>
</dbReference>
<organism evidence="10 11">
    <name type="scientific">Phialemonium atrogriseum</name>
    <dbReference type="NCBI Taxonomy" id="1093897"/>
    <lineage>
        <taxon>Eukaryota</taxon>
        <taxon>Fungi</taxon>
        <taxon>Dikarya</taxon>
        <taxon>Ascomycota</taxon>
        <taxon>Pezizomycotina</taxon>
        <taxon>Sordariomycetes</taxon>
        <taxon>Sordariomycetidae</taxon>
        <taxon>Cephalothecales</taxon>
        <taxon>Cephalothecaceae</taxon>
        <taxon>Phialemonium</taxon>
    </lineage>
</organism>
<dbReference type="InterPro" id="IPR034892">
    <property type="entry name" value="PB1_NoxR"/>
</dbReference>
<feature type="compositionally biased region" description="Polar residues" evidence="8">
    <location>
        <begin position="323"/>
        <end position="334"/>
    </location>
</feature>
<feature type="compositionally biased region" description="Basic and acidic residues" evidence="8">
    <location>
        <begin position="297"/>
        <end position="317"/>
    </location>
</feature>
<dbReference type="InterPro" id="IPR053793">
    <property type="entry name" value="PB1-like"/>
</dbReference>
<dbReference type="Pfam" id="PF00564">
    <property type="entry name" value="PB1"/>
    <property type="match status" value="1"/>
</dbReference>
<keyword evidence="11" id="KW-1185">Reference proteome</keyword>
<accession>A0AAJ0C2Q1</accession>
<dbReference type="SUPFAM" id="SSF48452">
    <property type="entry name" value="TPR-like"/>
    <property type="match status" value="1"/>
</dbReference>
<dbReference type="PANTHER" id="PTHR15175">
    <property type="entry name" value="NEUTROPHIL CYTOSOLIC FACTOR 2, NEUTROPHIL NADPH OXIDASE FACTOR 2"/>
    <property type="match status" value="1"/>
</dbReference>
<evidence type="ECO:0000256" key="8">
    <source>
        <dbReference type="SAM" id="MobiDB-lite"/>
    </source>
</evidence>
<feature type="region of interest" description="Disordered" evidence="8">
    <location>
        <begin position="245"/>
        <end position="426"/>
    </location>
</feature>
<keyword evidence="3" id="KW-0728">SH3 domain</keyword>
<feature type="compositionally biased region" description="Low complexity" evidence="8">
    <location>
        <begin position="365"/>
        <end position="374"/>
    </location>
</feature>
<dbReference type="CDD" id="cd06408">
    <property type="entry name" value="PB1_NoxR"/>
    <property type="match status" value="1"/>
</dbReference>
<feature type="compositionally biased region" description="Acidic residues" evidence="8">
    <location>
        <begin position="344"/>
        <end position="355"/>
    </location>
</feature>
<feature type="repeat" description="TPR" evidence="7">
    <location>
        <begin position="36"/>
        <end position="69"/>
    </location>
</feature>
<evidence type="ECO:0000256" key="3">
    <source>
        <dbReference type="ARBA" id="ARBA00022443"/>
    </source>
</evidence>
<keyword evidence="4" id="KW-0963">Cytoplasm</keyword>
<dbReference type="RefSeq" id="XP_060285283.1">
    <property type="nucleotide sequence ID" value="XM_060423749.1"/>
</dbReference>
<reference evidence="10" key="1">
    <citation type="submission" date="2023-06" db="EMBL/GenBank/DDBJ databases">
        <title>Genome-scale phylogeny and comparative genomics of the fungal order Sordariales.</title>
        <authorList>
            <consortium name="Lawrence Berkeley National Laboratory"/>
            <person name="Hensen N."/>
            <person name="Bonometti L."/>
            <person name="Westerberg I."/>
            <person name="Brannstrom I.O."/>
            <person name="Guillou S."/>
            <person name="Cros-Aarteil S."/>
            <person name="Calhoun S."/>
            <person name="Haridas S."/>
            <person name="Kuo A."/>
            <person name="Mondo S."/>
            <person name="Pangilinan J."/>
            <person name="Riley R."/>
            <person name="Labutti K."/>
            <person name="Andreopoulos B."/>
            <person name="Lipzen A."/>
            <person name="Chen C."/>
            <person name="Yanf M."/>
            <person name="Daum C."/>
            <person name="Ng V."/>
            <person name="Clum A."/>
            <person name="Steindorff A."/>
            <person name="Ohm R."/>
            <person name="Martin F."/>
            <person name="Silar P."/>
            <person name="Natvig D."/>
            <person name="Lalanne C."/>
            <person name="Gautier V."/>
            <person name="Ament-Velasquez S.L."/>
            <person name="Kruys A."/>
            <person name="Hutchinson M.I."/>
            <person name="Powell A.J."/>
            <person name="Barry K."/>
            <person name="Miller A.N."/>
            <person name="Grigoriev I.V."/>
            <person name="Debuchy R."/>
            <person name="Gladieux P."/>
            <person name="Thoren M.H."/>
            <person name="Johannesson H."/>
        </authorList>
    </citation>
    <scope>NUCLEOTIDE SEQUENCE</scope>
    <source>
        <strain evidence="10">8032-3</strain>
    </source>
</reference>
<comment type="caution">
    <text evidence="10">The sequence shown here is derived from an EMBL/GenBank/DDBJ whole genome shotgun (WGS) entry which is preliminary data.</text>
</comment>
<dbReference type="FunFam" id="1.25.40.10:FF:000017">
    <property type="entry name" value="NADPH oxidase regulator NoxR"/>
    <property type="match status" value="1"/>
</dbReference>
<dbReference type="InterPro" id="IPR051864">
    <property type="entry name" value="NCF2_NOXA1"/>
</dbReference>
<dbReference type="SMART" id="SM00028">
    <property type="entry name" value="TPR"/>
    <property type="match status" value="3"/>
</dbReference>
<dbReference type="Proteomes" id="UP001244011">
    <property type="component" value="Unassembled WGS sequence"/>
</dbReference>
<keyword evidence="5" id="KW-0677">Repeat</keyword>
<dbReference type="Gene3D" id="1.25.40.10">
    <property type="entry name" value="Tetratricopeptide repeat domain"/>
    <property type="match status" value="1"/>
</dbReference>
<sequence length="517" mass="58400">MSLKQEIETWVSALGLYDNNEFDEALAEFEKVSDTSKILFNMGVIHATLGEHEKAVECYQRAIRLDQYLAVAYFQQGVSNFLLGDFEEALANFNDTLLYLRGNTMIDYAQLGLLFKLYSCEVLFNRGLCYIYLQQKDAGLQDLQYAVKEKVVEDHNVIDEAIREEAEGYTVFSIPVGVVYRPNEAKVRNLKTKDYLGKARLVAASDRANAFTGFAGAEIKNAVNKSDGKDDRPVDNISFAATNLVKPGLQSRRQQSEPPGNRNVFPPTPPPENDKPSRVSRGASVRNGPKPMPARLNIDKSRPSDRYERTSPEDARPRPQRAASATPNRTYSQRDNGRNRQSAEEEDDTYADDLYDMYQGGGGSRSSRGQQQRRNQPRYIEEEDEGGSDYDDGSFDEGEFEIVSNNRRPGTNSMSSGRGSSRRPDIRKIRVKVHAGDVRYIMIGAAVEFPDLVDRIRDKFGIRRRFKIKVKDDDAPDGDMITMGDQDDLDMVVMTVKSQARKQRLDSGKMEVWVQEV</sequence>
<evidence type="ECO:0000256" key="1">
    <source>
        <dbReference type="ARBA" id="ARBA00004496"/>
    </source>
</evidence>
<dbReference type="PANTHER" id="PTHR15175:SF0">
    <property type="entry name" value="SH3 DOMAIN-CONTAINING PROTEIN C23A1.17"/>
    <property type="match status" value="1"/>
</dbReference>
<evidence type="ECO:0000256" key="5">
    <source>
        <dbReference type="ARBA" id="ARBA00022737"/>
    </source>
</evidence>
<evidence type="ECO:0000256" key="4">
    <source>
        <dbReference type="ARBA" id="ARBA00022490"/>
    </source>
</evidence>
<name>A0AAJ0C2Q1_9PEZI</name>
<keyword evidence="6 7" id="KW-0802">TPR repeat</keyword>
<evidence type="ECO:0000256" key="2">
    <source>
        <dbReference type="ARBA" id="ARBA00008051"/>
    </source>
</evidence>
<dbReference type="PROSITE" id="PS51745">
    <property type="entry name" value="PB1"/>
    <property type="match status" value="1"/>
</dbReference>